<dbReference type="PANTHER" id="PTHR45569:SF1">
    <property type="entry name" value="SENSOR PROTEIN KDPD"/>
    <property type="match status" value="1"/>
</dbReference>
<feature type="domain" description="UspA" evidence="4">
    <location>
        <begin position="249"/>
        <end position="367"/>
    </location>
</feature>
<gene>
    <name evidence="6" type="primary">kdpD_2</name>
    <name evidence="6" type="ORF">LuPra_03066</name>
</gene>
<protein>
    <submittedName>
        <fullName evidence="6">Sensor protein KdpD</fullName>
        <ecNumber evidence="6">2.7.13.3</ecNumber>
    </submittedName>
</protein>
<evidence type="ECO:0000313" key="7">
    <source>
        <dbReference type="Proteomes" id="UP000076079"/>
    </source>
</evidence>
<evidence type="ECO:0000313" key="6">
    <source>
        <dbReference type="EMBL" id="AMY09840.1"/>
    </source>
</evidence>
<dbReference type="InterPro" id="IPR006016">
    <property type="entry name" value="UspA"/>
</dbReference>
<dbReference type="PATRIC" id="fig|1813736.3.peg.3266"/>
<keyword evidence="3" id="KW-0902">Two-component regulatory system</keyword>
<sequence length="376" mass="41035">MTHQPRRSADAILSELQEGSRARLRVYIGAAPGVGKTYSMLQDAHAMKAKGLDVVIGIVETYGRADTEVQVGSLEVVPRRRVPYRGVTLEELDVDAVVARHPQMCVVDELAHTNAPGSLRARRYQDVIALLDAGIGVLTAVNIQHLETLNDAVARATGVRVRETVPDTLLDRADEVVNVDVTVEELRTRMREGRIYRPEKIEHALTNFFRKGNLSTLRELALRVVADDVGDKAAGYRAREGLDPPLIPERVMVCMSSNPEAPRVIRTGARIAGRLGSRWYAVYVETPAETPAHIKAGDAEALQQNIRLAESLGATVVNVKAGKAADGLIAFAQREGVTHVIFGQTARSAIELLWKGSTLDRFLRAVPDATVQVVPL</sequence>
<dbReference type="EMBL" id="CP015136">
    <property type="protein sequence ID" value="AMY09840.1"/>
    <property type="molecule type" value="Genomic_DNA"/>
</dbReference>
<dbReference type="InterPro" id="IPR003852">
    <property type="entry name" value="Sig_transdc_His_kinase_KdpD_N"/>
</dbReference>
<feature type="domain" description="Signal transduction histidine kinase osmosensitive K+ channel sensor N-terminal" evidence="5">
    <location>
        <begin position="21"/>
        <end position="229"/>
    </location>
</feature>
<dbReference type="GO" id="GO:0005737">
    <property type="term" value="C:cytoplasm"/>
    <property type="evidence" value="ECO:0007669"/>
    <property type="project" value="UniProtKB-ARBA"/>
</dbReference>
<organism evidence="6 7">
    <name type="scientific">Luteitalea pratensis</name>
    <dbReference type="NCBI Taxonomy" id="1855912"/>
    <lineage>
        <taxon>Bacteria</taxon>
        <taxon>Pseudomonadati</taxon>
        <taxon>Acidobacteriota</taxon>
        <taxon>Vicinamibacteria</taxon>
        <taxon>Vicinamibacterales</taxon>
        <taxon>Vicinamibacteraceae</taxon>
        <taxon>Luteitalea</taxon>
    </lineage>
</organism>
<evidence type="ECO:0000259" key="4">
    <source>
        <dbReference type="Pfam" id="PF00582"/>
    </source>
</evidence>
<dbReference type="EC" id="2.7.13.3" evidence="6"/>
<keyword evidence="1 6" id="KW-0808">Transferase</keyword>
<dbReference type="FunFam" id="3.40.50.300:FF:000483">
    <property type="entry name" value="Sensor histidine kinase KdpD"/>
    <property type="match status" value="1"/>
</dbReference>
<evidence type="ECO:0000256" key="1">
    <source>
        <dbReference type="ARBA" id="ARBA00022679"/>
    </source>
</evidence>
<dbReference type="CDD" id="cd01987">
    <property type="entry name" value="USP_KdpD-like"/>
    <property type="match status" value="1"/>
</dbReference>
<dbReference type="InterPro" id="IPR052023">
    <property type="entry name" value="Histidine_kinase_KdpD"/>
</dbReference>
<dbReference type="SUPFAM" id="SSF52402">
    <property type="entry name" value="Adenine nucleotide alpha hydrolases-like"/>
    <property type="match status" value="1"/>
</dbReference>
<reference evidence="7" key="2">
    <citation type="submission" date="2016-04" db="EMBL/GenBank/DDBJ databases">
        <title>First Complete Genome Sequence of a Subdivision 6 Acidobacterium.</title>
        <authorList>
            <person name="Huang S."/>
            <person name="Vieira S."/>
            <person name="Bunk B."/>
            <person name="Riedel T."/>
            <person name="Sproeer C."/>
            <person name="Overmann J."/>
        </authorList>
    </citation>
    <scope>NUCLEOTIDE SEQUENCE [LARGE SCALE GENOMIC DNA]</scope>
    <source>
        <strain evidence="7">DSM 100886 HEG_-6_39</strain>
    </source>
</reference>
<dbReference type="Pfam" id="PF02702">
    <property type="entry name" value="KdpD"/>
    <property type="match status" value="1"/>
</dbReference>
<dbReference type="PANTHER" id="PTHR45569">
    <property type="entry name" value="SENSOR PROTEIN KDPD"/>
    <property type="match status" value="1"/>
</dbReference>
<evidence type="ECO:0000256" key="3">
    <source>
        <dbReference type="ARBA" id="ARBA00023012"/>
    </source>
</evidence>
<dbReference type="InterPro" id="IPR027417">
    <property type="entry name" value="P-loop_NTPase"/>
</dbReference>
<dbReference type="AlphaFoldDB" id="A0A143PNU9"/>
<name>A0A143PNU9_LUTPR</name>
<proteinExistence type="predicted"/>
<reference evidence="6 7" key="1">
    <citation type="journal article" date="2016" name="Genome Announc.">
        <title>First Complete Genome Sequence of a Subdivision 6 Acidobacterium Strain.</title>
        <authorList>
            <person name="Huang S."/>
            <person name="Vieira S."/>
            <person name="Bunk B."/>
            <person name="Riedel T."/>
            <person name="Sproer C."/>
            <person name="Overmann J."/>
        </authorList>
    </citation>
    <scope>NUCLEOTIDE SEQUENCE [LARGE SCALE GENOMIC DNA]</scope>
    <source>
        <strain evidence="7">DSM 100886 HEG_-6_39</strain>
    </source>
</reference>
<dbReference type="OrthoDB" id="9806130at2"/>
<dbReference type="KEGG" id="abac:LuPra_03066"/>
<dbReference type="RefSeq" id="WP_110171551.1">
    <property type="nucleotide sequence ID" value="NZ_CP015136.1"/>
</dbReference>
<keyword evidence="2" id="KW-0418">Kinase</keyword>
<dbReference type="InterPro" id="IPR014729">
    <property type="entry name" value="Rossmann-like_a/b/a_fold"/>
</dbReference>
<keyword evidence="7" id="KW-1185">Reference proteome</keyword>
<dbReference type="Proteomes" id="UP000076079">
    <property type="component" value="Chromosome"/>
</dbReference>
<evidence type="ECO:0000259" key="5">
    <source>
        <dbReference type="Pfam" id="PF02702"/>
    </source>
</evidence>
<dbReference type="GO" id="GO:0005886">
    <property type="term" value="C:plasma membrane"/>
    <property type="evidence" value="ECO:0007669"/>
    <property type="project" value="TreeGrafter"/>
</dbReference>
<dbReference type="Gene3D" id="3.40.50.620">
    <property type="entry name" value="HUPs"/>
    <property type="match status" value="1"/>
</dbReference>
<dbReference type="Pfam" id="PF00582">
    <property type="entry name" value="Usp"/>
    <property type="match status" value="1"/>
</dbReference>
<dbReference type="STRING" id="1855912.LuPra_03066"/>
<accession>A0A143PNU9</accession>
<dbReference type="Gene3D" id="3.40.50.300">
    <property type="entry name" value="P-loop containing nucleotide triphosphate hydrolases"/>
    <property type="match status" value="1"/>
</dbReference>
<dbReference type="GO" id="GO:0000155">
    <property type="term" value="F:phosphorelay sensor kinase activity"/>
    <property type="evidence" value="ECO:0007669"/>
    <property type="project" value="InterPro"/>
</dbReference>
<evidence type="ECO:0000256" key="2">
    <source>
        <dbReference type="ARBA" id="ARBA00022777"/>
    </source>
</evidence>